<sequence>MEKRKDTKTTLAKASEVKDKSWYVIDAAGKTLGRLSSEVAKILRGKHKVTYTPYVPMGDGVVIINADKVRLTGAKKGQKVYRYYTGYISGMREIPFENMMARKPTYIIEHAIKGMMPRTRLGRHQLKSLRILKGNSYKEYESQKPILLDI</sequence>
<keyword evidence="3 4" id="KW-0687">Ribonucleoprotein</keyword>
<gene>
    <name evidence="4 5" type="primary">rplM</name>
    <name evidence="5" type="ORF">H359_0599</name>
</gene>
<dbReference type="PIRSF" id="PIRSF002181">
    <property type="entry name" value="Ribosomal_L13"/>
    <property type="match status" value="1"/>
</dbReference>
<evidence type="ECO:0000256" key="4">
    <source>
        <dbReference type="HAMAP-Rule" id="MF_01366"/>
    </source>
</evidence>
<dbReference type="HAMAP" id="MF_01366">
    <property type="entry name" value="Ribosomal_uL13"/>
    <property type="match status" value="1"/>
</dbReference>
<comment type="caution">
    <text evidence="5">The sequence shown here is derived from an EMBL/GenBank/DDBJ whole genome shotgun (WGS) entry which is preliminary data.</text>
</comment>
<dbReference type="InterPro" id="IPR036899">
    <property type="entry name" value="Ribosomal_uL13_sf"/>
</dbReference>
<dbReference type="Gene3D" id="3.90.1180.10">
    <property type="entry name" value="Ribosomal protein L13"/>
    <property type="match status" value="1"/>
</dbReference>
<dbReference type="NCBIfam" id="TIGR01066">
    <property type="entry name" value="rplM_bact"/>
    <property type="match status" value="1"/>
</dbReference>
<dbReference type="RefSeq" id="WP_020370155.1">
    <property type="nucleotide sequence ID" value="NZ_APJW01000002.1"/>
</dbReference>
<dbReference type="InterPro" id="IPR005822">
    <property type="entry name" value="Ribosomal_uL13"/>
</dbReference>
<name>A0ABN0MZ69_9CHLA</name>
<dbReference type="PANTHER" id="PTHR11545">
    <property type="entry name" value="RIBOSOMAL PROTEIN L13"/>
    <property type="match status" value="1"/>
</dbReference>
<comment type="subunit">
    <text evidence="4">Part of the 50S ribosomal subunit.</text>
</comment>
<dbReference type="GO" id="GO:0005840">
    <property type="term" value="C:ribosome"/>
    <property type="evidence" value="ECO:0007669"/>
    <property type="project" value="UniProtKB-KW"/>
</dbReference>
<dbReference type="Proteomes" id="UP000016064">
    <property type="component" value="Unassembled WGS sequence"/>
</dbReference>
<evidence type="ECO:0000256" key="3">
    <source>
        <dbReference type="ARBA" id="ARBA00023274"/>
    </source>
</evidence>
<evidence type="ECO:0000256" key="1">
    <source>
        <dbReference type="ARBA" id="ARBA00006227"/>
    </source>
</evidence>
<keyword evidence="2 4" id="KW-0689">Ribosomal protein</keyword>
<evidence type="ECO:0000256" key="2">
    <source>
        <dbReference type="ARBA" id="ARBA00022980"/>
    </source>
</evidence>
<organism evidence="5 6">
    <name type="scientific">Chlamydia ibidis 10-1398/6</name>
    <dbReference type="NCBI Taxonomy" id="1046581"/>
    <lineage>
        <taxon>Bacteria</taxon>
        <taxon>Pseudomonadati</taxon>
        <taxon>Chlamydiota</taxon>
        <taxon>Chlamydiia</taxon>
        <taxon>Chlamydiales</taxon>
        <taxon>Chlamydiaceae</taxon>
        <taxon>Chlamydia/Chlamydophila group</taxon>
        <taxon>Chlamydia</taxon>
    </lineage>
</organism>
<dbReference type="Pfam" id="PF00572">
    <property type="entry name" value="Ribosomal_L13"/>
    <property type="match status" value="1"/>
</dbReference>
<dbReference type="EMBL" id="APJW01000002">
    <property type="protein sequence ID" value="EQM62544.1"/>
    <property type="molecule type" value="Genomic_DNA"/>
</dbReference>
<keyword evidence="6" id="KW-1185">Reference proteome</keyword>
<dbReference type="CDD" id="cd00392">
    <property type="entry name" value="Ribosomal_L13"/>
    <property type="match status" value="1"/>
</dbReference>
<evidence type="ECO:0000313" key="5">
    <source>
        <dbReference type="EMBL" id="EQM62544.1"/>
    </source>
</evidence>
<dbReference type="PANTHER" id="PTHR11545:SF2">
    <property type="entry name" value="LARGE RIBOSOMAL SUBUNIT PROTEIN UL13M"/>
    <property type="match status" value="1"/>
</dbReference>
<comment type="function">
    <text evidence="4">This protein is one of the early assembly proteins of the 50S ribosomal subunit, although it is not seen to bind rRNA by itself. It is important during the early stages of 50S assembly.</text>
</comment>
<dbReference type="InterPro" id="IPR005823">
    <property type="entry name" value="Ribosomal_uL13_bac-type"/>
</dbReference>
<evidence type="ECO:0000313" key="6">
    <source>
        <dbReference type="Proteomes" id="UP000016064"/>
    </source>
</evidence>
<comment type="similarity">
    <text evidence="1 4">Belongs to the universal ribosomal protein uL13 family.</text>
</comment>
<proteinExistence type="inferred from homology"/>
<accession>A0ABN0MZ69</accession>
<dbReference type="SUPFAM" id="SSF52161">
    <property type="entry name" value="Ribosomal protein L13"/>
    <property type="match status" value="1"/>
</dbReference>
<reference evidence="5 6" key="1">
    <citation type="submission" date="2013-07" db="EMBL/GenBank/DDBJ databases">
        <title>Isolation of a new Chlamydia species from the feral Sacred Ibis (Threskiornis aethiopicus): Chlamydia ibidis.</title>
        <authorList>
            <person name="Vorimore F."/>
            <person name="Hsia R.-C."/>
            <person name="Huot-Creasy H."/>
            <person name="Bastian S."/>
            <person name="Deruyter L."/>
            <person name="Passet A."/>
            <person name="Sachse K."/>
            <person name="Bavoil P."/>
            <person name="Myers G."/>
            <person name="Laroucau K."/>
        </authorList>
    </citation>
    <scope>NUCLEOTIDE SEQUENCE [LARGE SCALE GENOMIC DNA]</scope>
    <source>
        <strain evidence="5 6">10-1398/6</strain>
    </source>
</reference>
<protein>
    <recommendedName>
        <fullName evidence="4">Large ribosomal subunit protein uL13</fullName>
    </recommendedName>
</protein>